<dbReference type="GO" id="GO:0009279">
    <property type="term" value="C:cell outer membrane"/>
    <property type="evidence" value="ECO:0007669"/>
    <property type="project" value="UniProtKB-SubCell"/>
</dbReference>
<evidence type="ECO:0000313" key="10">
    <source>
        <dbReference type="Proteomes" id="UP000249177"/>
    </source>
</evidence>
<dbReference type="InterPro" id="IPR012944">
    <property type="entry name" value="SusD_RagB_dom"/>
</dbReference>
<dbReference type="SUPFAM" id="SSF48452">
    <property type="entry name" value="TPR-like"/>
    <property type="match status" value="1"/>
</dbReference>
<dbReference type="OrthoDB" id="5694214at2"/>
<dbReference type="PROSITE" id="PS51257">
    <property type="entry name" value="PROKAR_LIPOPROTEIN"/>
    <property type="match status" value="1"/>
</dbReference>
<dbReference type="Pfam" id="PF14322">
    <property type="entry name" value="SusD-like_3"/>
    <property type="match status" value="1"/>
</dbReference>
<evidence type="ECO:0000256" key="5">
    <source>
        <dbReference type="ARBA" id="ARBA00023237"/>
    </source>
</evidence>
<evidence type="ECO:0000259" key="7">
    <source>
        <dbReference type="Pfam" id="PF07980"/>
    </source>
</evidence>
<evidence type="ECO:0000259" key="8">
    <source>
        <dbReference type="Pfam" id="PF14322"/>
    </source>
</evidence>
<evidence type="ECO:0000256" key="1">
    <source>
        <dbReference type="ARBA" id="ARBA00004442"/>
    </source>
</evidence>
<comment type="subcellular location">
    <subcellularLocation>
        <location evidence="1">Cell outer membrane</location>
    </subcellularLocation>
</comment>
<evidence type="ECO:0000256" key="6">
    <source>
        <dbReference type="SAM" id="SignalP"/>
    </source>
</evidence>
<dbReference type="RefSeq" id="WP_111409515.1">
    <property type="nucleotide sequence ID" value="NZ_QKXH01000004.1"/>
</dbReference>
<dbReference type="CDD" id="cd08977">
    <property type="entry name" value="SusD"/>
    <property type="match status" value="1"/>
</dbReference>
<keyword evidence="4" id="KW-0472">Membrane</keyword>
<reference evidence="9 10" key="1">
    <citation type="submission" date="2018-06" db="EMBL/GenBank/DDBJ databases">
        <title>Flavobacterium sp IMCC34762, genome.</title>
        <authorList>
            <person name="Joung Y."/>
            <person name="Cho J."/>
            <person name="Song J."/>
        </authorList>
    </citation>
    <scope>NUCLEOTIDE SEQUENCE [LARGE SCALE GENOMIC DNA]</scope>
    <source>
        <strain evidence="9 10">IMCC34762</strain>
    </source>
</reference>
<keyword evidence="5" id="KW-0998">Cell outer membrane</keyword>
<feature type="signal peptide" evidence="6">
    <location>
        <begin position="1"/>
        <end position="24"/>
    </location>
</feature>
<dbReference type="Pfam" id="PF07980">
    <property type="entry name" value="SusD_RagB"/>
    <property type="match status" value="1"/>
</dbReference>
<evidence type="ECO:0000256" key="2">
    <source>
        <dbReference type="ARBA" id="ARBA00006275"/>
    </source>
</evidence>
<dbReference type="InterPro" id="IPR011990">
    <property type="entry name" value="TPR-like_helical_dom_sf"/>
</dbReference>
<feature type="domain" description="RagB/SusD" evidence="7">
    <location>
        <begin position="267"/>
        <end position="519"/>
    </location>
</feature>
<sequence>MKYKIFNYAAGFFTLALITTSCVSDDALNQLDPNNDSVDKFWSTDQDALEGINATYSSLLTDGTYMRSTPLLLDLKGDDTRSNSPWGAMYNVGRFNSNVTDAAIYGWCYETCYQGIFRANQVLTNAPKINFTDAELKNRILGQAYFLRGLYLFHMVNMFKNVPVPTEIAVYYPQKTQEEGWAQVIADFKAAADLLPTTYANVPGIDAGQKGRATKGAALGYLGKAYLFTKDFTNAKATFKQVIDSGVYSLVSNYRDNFTDANENNSESLFEVQFSREAGGVALGWGGIPASNWGKTSARAITYGPRAFGWTDVQPTWTLFNEYHDELTTSGAVDPRLDATMFYNKPGTKLYGQDFATFYAANPGDLNDLFCRKYENSDGAYANEFDWRSGINERLLRYADVLLMYAECLNETGDTPGAYTYIQMVRDRVGLPNLSTAKPGLSQAAMRDQIGHERFLEFPLEGHRFDDIRRWGWLQDAAKLAWLKTRDVEYASYAPGREYFPIPQLDMDNNPGMVQNPSY</sequence>
<comment type="similarity">
    <text evidence="2">Belongs to the SusD family.</text>
</comment>
<dbReference type="EMBL" id="QKXH01000004">
    <property type="protein sequence ID" value="PZX93795.1"/>
    <property type="molecule type" value="Genomic_DNA"/>
</dbReference>
<keyword evidence="3 6" id="KW-0732">Signal</keyword>
<organism evidence="9 10">
    <name type="scientific">Flavobacterium aquariorum</name>
    <dbReference type="NCBI Taxonomy" id="2217670"/>
    <lineage>
        <taxon>Bacteria</taxon>
        <taxon>Pseudomonadati</taxon>
        <taxon>Bacteroidota</taxon>
        <taxon>Flavobacteriia</taxon>
        <taxon>Flavobacteriales</taxon>
        <taxon>Flavobacteriaceae</taxon>
        <taxon>Flavobacterium</taxon>
    </lineage>
</organism>
<protein>
    <submittedName>
        <fullName evidence="9">RagB/SusD family nutrient uptake outer membrane protein</fullName>
    </submittedName>
</protein>
<evidence type="ECO:0000256" key="4">
    <source>
        <dbReference type="ARBA" id="ARBA00023136"/>
    </source>
</evidence>
<name>A0A2W7UK82_9FLAO</name>
<comment type="caution">
    <text evidence="9">The sequence shown here is derived from an EMBL/GenBank/DDBJ whole genome shotgun (WGS) entry which is preliminary data.</text>
</comment>
<feature type="domain" description="SusD-like N-terminal" evidence="8">
    <location>
        <begin position="78"/>
        <end position="227"/>
    </location>
</feature>
<gene>
    <name evidence="9" type="ORF">DOS84_07505</name>
</gene>
<proteinExistence type="inferred from homology"/>
<evidence type="ECO:0000256" key="3">
    <source>
        <dbReference type="ARBA" id="ARBA00022729"/>
    </source>
</evidence>
<dbReference type="Proteomes" id="UP000249177">
    <property type="component" value="Unassembled WGS sequence"/>
</dbReference>
<evidence type="ECO:0000313" key="9">
    <source>
        <dbReference type="EMBL" id="PZX93795.1"/>
    </source>
</evidence>
<dbReference type="Gene3D" id="1.25.40.390">
    <property type="match status" value="1"/>
</dbReference>
<dbReference type="InterPro" id="IPR033985">
    <property type="entry name" value="SusD-like_N"/>
</dbReference>
<accession>A0A2W7UK82</accession>
<keyword evidence="10" id="KW-1185">Reference proteome</keyword>
<dbReference type="AlphaFoldDB" id="A0A2W7UK82"/>
<feature type="chain" id="PRO_5015905348" evidence="6">
    <location>
        <begin position="25"/>
        <end position="519"/>
    </location>
</feature>